<dbReference type="AlphaFoldDB" id="A0A4R9JN09"/>
<protein>
    <recommendedName>
        <fullName evidence="3">Glycosyltransferase family 1 protein</fullName>
    </recommendedName>
</protein>
<organism evidence="1 2">
    <name type="scientific">Leptospira perdikensis</name>
    <dbReference type="NCBI Taxonomy" id="2484948"/>
    <lineage>
        <taxon>Bacteria</taxon>
        <taxon>Pseudomonadati</taxon>
        <taxon>Spirochaetota</taxon>
        <taxon>Spirochaetia</taxon>
        <taxon>Leptospirales</taxon>
        <taxon>Leptospiraceae</taxon>
        <taxon>Leptospira</taxon>
    </lineage>
</organism>
<evidence type="ECO:0000313" key="1">
    <source>
        <dbReference type="EMBL" id="TGL45815.1"/>
    </source>
</evidence>
<keyword evidence="2" id="KW-1185">Reference proteome</keyword>
<comment type="caution">
    <text evidence="1">The sequence shown here is derived from an EMBL/GenBank/DDBJ whole genome shotgun (WGS) entry which is preliminary data.</text>
</comment>
<evidence type="ECO:0008006" key="3">
    <source>
        <dbReference type="Google" id="ProtNLM"/>
    </source>
</evidence>
<gene>
    <name evidence="1" type="ORF">EHQ49_00050</name>
</gene>
<dbReference type="SUPFAM" id="SSF53756">
    <property type="entry name" value="UDP-Glycosyltransferase/glycogen phosphorylase"/>
    <property type="match status" value="1"/>
</dbReference>
<proteinExistence type="predicted"/>
<accession>A0A4R9JN09</accession>
<reference evidence="1" key="1">
    <citation type="journal article" date="2019" name="PLoS Negl. Trop. Dis.">
        <title>Revisiting the worldwide diversity of Leptospira species in the environment.</title>
        <authorList>
            <person name="Vincent A.T."/>
            <person name="Schiettekatte O."/>
            <person name="Bourhy P."/>
            <person name="Veyrier F.J."/>
            <person name="Picardeau M."/>
        </authorList>
    </citation>
    <scope>NUCLEOTIDE SEQUENCE [LARGE SCALE GENOMIC DNA]</scope>
    <source>
        <strain evidence="1">201702692</strain>
    </source>
</reference>
<evidence type="ECO:0000313" key="2">
    <source>
        <dbReference type="Proteomes" id="UP000298125"/>
    </source>
</evidence>
<dbReference type="Proteomes" id="UP000298125">
    <property type="component" value="Unassembled WGS sequence"/>
</dbReference>
<dbReference type="EMBL" id="RQGA01000001">
    <property type="protein sequence ID" value="TGL45815.1"/>
    <property type="molecule type" value="Genomic_DNA"/>
</dbReference>
<dbReference type="OrthoDB" id="324681at2"/>
<name>A0A4R9JN09_9LEPT</name>
<sequence length="308" mass="35393">MGKETDQTTRFFFWSDLNGSNFFGTVRYLFGKKLAKIITPGSKLIQWNEGQPYEKCINRALRESKAEVRIYGCQLFLYPPELLNIYFDPNEIKEHLADQILVNGKFYLDHQSLFKVGASLRYAKLFSLGILPSANTKVLTLFSYFPDSNSFILELLKEIPIEENDKWALKFHPSTNVKEFENLLPEPHYITYENLYDLFPHFGLVIGSSSGSLVEAVACGLSVIVAAENGFVDYTYLPEFCKGILWDVAYDVNSFIEAKERLLRQVKSNSKERIKMIQKVRSDFFCEPTEKMIINTFELGESSKSVIN</sequence>
<dbReference type="RefSeq" id="WP_135575112.1">
    <property type="nucleotide sequence ID" value="NZ_RQGA01000001.1"/>
</dbReference>